<accession>G2P2G1</accession>
<proteinExistence type="inferred from homology"/>
<comment type="similarity">
    <text evidence="6">Belongs to the peptidase M48 family.</text>
</comment>
<keyword evidence="2" id="KW-0479">Metal-binding</keyword>
<dbReference type="EMBL" id="CP002994">
    <property type="protein sequence ID" value="AEM81933.1"/>
    <property type="molecule type" value="Genomic_DNA"/>
</dbReference>
<evidence type="ECO:0000256" key="4">
    <source>
        <dbReference type="ARBA" id="ARBA00022833"/>
    </source>
</evidence>
<evidence type="ECO:0000259" key="9">
    <source>
        <dbReference type="Pfam" id="PF01435"/>
    </source>
</evidence>
<dbReference type="GO" id="GO:0004222">
    <property type="term" value="F:metalloendopeptidase activity"/>
    <property type="evidence" value="ECO:0007669"/>
    <property type="project" value="InterPro"/>
</dbReference>
<evidence type="ECO:0000256" key="8">
    <source>
        <dbReference type="SAM" id="Phobius"/>
    </source>
</evidence>
<dbReference type="GO" id="GO:0006508">
    <property type="term" value="P:proteolysis"/>
    <property type="evidence" value="ECO:0007669"/>
    <property type="project" value="UniProtKB-KW"/>
</dbReference>
<dbReference type="PANTHER" id="PTHR34978">
    <property type="entry name" value="POSSIBLE SENSOR-TRANSDUCER PROTEIN BLAR"/>
    <property type="match status" value="1"/>
</dbReference>
<keyword evidence="1 6" id="KW-0645">Protease</keyword>
<evidence type="ECO:0000256" key="2">
    <source>
        <dbReference type="ARBA" id="ARBA00022723"/>
    </source>
</evidence>
<dbReference type="GO" id="GO:0046872">
    <property type="term" value="F:metal ion binding"/>
    <property type="evidence" value="ECO:0007669"/>
    <property type="project" value="UniProtKB-KW"/>
</dbReference>
<feature type="compositionally biased region" description="Low complexity" evidence="7">
    <location>
        <begin position="354"/>
        <end position="373"/>
    </location>
</feature>
<keyword evidence="3 6" id="KW-0378">Hydrolase</keyword>
<keyword evidence="5 6" id="KW-0482">Metalloprotease</keyword>
<dbReference type="Gene3D" id="3.30.2010.10">
    <property type="entry name" value="Metalloproteases ('zincins'), catalytic domain"/>
    <property type="match status" value="1"/>
</dbReference>
<evidence type="ECO:0000256" key="1">
    <source>
        <dbReference type="ARBA" id="ARBA00022670"/>
    </source>
</evidence>
<organism evidence="10 11">
    <name type="scientific">Streptomyces violaceusniger (strain Tu 4113)</name>
    <dbReference type="NCBI Taxonomy" id="653045"/>
    <lineage>
        <taxon>Bacteria</taxon>
        <taxon>Bacillati</taxon>
        <taxon>Actinomycetota</taxon>
        <taxon>Actinomycetes</taxon>
        <taxon>Kitasatosporales</taxon>
        <taxon>Streptomycetaceae</taxon>
        <taxon>Streptomyces</taxon>
        <taxon>Streptomyces violaceusniger group</taxon>
    </lineage>
</organism>
<dbReference type="InterPro" id="IPR001915">
    <property type="entry name" value="Peptidase_M48"/>
</dbReference>
<protein>
    <submittedName>
        <fullName evidence="10">Peptidase M48 Ste24p</fullName>
    </submittedName>
</protein>
<sequence length="419" mass="43058">MTAVLFVPLILPFLAPAPARRTLDRLAPATALWILAASALALAGTCVAALRALVLTGLLKLPAFAALGELIHPLRTPSDFVVVPAASAATGVLALGVMTLVRSAFRQTRAYRAARTQAGRRPDAGDLCVVDSPHPDAYALPGRPHRIVVTTAMLRSLGPAEREALFAHERAHNRGAGHHYFLAAAELAAHCHPALRRVREIIRLAAERDADEAAATAVGDRRLIATAIARAALAGHASPTTRPDFAPAATTGPVPQRVAALLGPAVRRPRPSAAGSPGRDRRSRAPAGAGPAGPASPAPHPALRGGRPPAHPVLRRPPAPPPTARTWSTARSGPSARRTPEHRARHGRGTVRSGPTTPAATTAEPATTQGTAGSRVVPRYHADGVVQAPGTTGSAGAALSVAGEASEATDARAPQGEHG</sequence>
<evidence type="ECO:0000256" key="7">
    <source>
        <dbReference type="SAM" id="MobiDB-lite"/>
    </source>
</evidence>
<evidence type="ECO:0000256" key="6">
    <source>
        <dbReference type="RuleBase" id="RU003983"/>
    </source>
</evidence>
<feature type="region of interest" description="Disordered" evidence="7">
    <location>
        <begin position="261"/>
        <end position="419"/>
    </location>
</feature>
<feature type="domain" description="Peptidase M48" evidence="9">
    <location>
        <begin position="118"/>
        <end position="183"/>
    </location>
</feature>
<feature type="transmembrane region" description="Helical" evidence="8">
    <location>
        <begin position="29"/>
        <end position="50"/>
    </location>
</feature>
<dbReference type="Proteomes" id="UP000008703">
    <property type="component" value="Chromosome"/>
</dbReference>
<keyword evidence="4 6" id="KW-0862">Zinc</keyword>
<reference evidence="10" key="1">
    <citation type="submission" date="2011-08" db="EMBL/GenBank/DDBJ databases">
        <title>Complete sequence of chromosome of Streptomyces violaceusniger Tu 4113.</title>
        <authorList>
            <consortium name="US DOE Joint Genome Institute"/>
            <person name="Lucas S."/>
            <person name="Han J."/>
            <person name="Lapidus A."/>
            <person name="Cheng J.-F."/>
            <person name="Goodwin L."/>
            <person name="Pitluck S."/>
            <person name="Peters L."/>
            <person name="Ivanova N."/>
            <person name="Daligault H."/>
            <person name="Detter J.C."/>
            <person name="Han C."/>
            <person name="Tapia R."/>
            <person name="Land M."/>
            <person name="Hauser L."/>
            <person name="Kyrpides N."/>
            <person name="Ivanova N."/>
            <person name="Pagani I."/>
            <person name="Hagen A."/>
            <person name="Katz L."/>
            <person name="Fiedler H.-P."/>
            <person name="Keasling J."/>
            <person name="Fortman J."/>
            <person name="Woyke T."/>
        </authorList>
    </citation>
    <scope>NUCLEOTIDE SEQUENCE [LARGE SCALE GENOMIC DNA]</scope>
    <source>
        <strain evidence="10">Tu 4113</strain>
    </source>
</reference>
<keyword evidence="11" id="KW-1185">Reference proteome</keyword>
<name>G2P2G1_STRV4</name>
<feature type="transmembrane region" description="Helical" evidence="8">
    <location>
        <begin position="80"/>
        <end position="105"/>
    </location>
</feature>
<comment type="cofactor">
    <cofactor evidence="6">
        <name>Zn(2+)</name>
        <dbReference type="ChEBI" id="CHEBI:29105"/>
    </cofactor>
    <text evidence="6">Binds 1 zinc ion per subunit.</text>
</comment>
<evidence type="ECO:0000256" key="5">
    <source>
        <dbReference type="ARBA" id="ARBA00023049"/>
    </source>
</evidence>
<evidence type="ECO:0000256" key="3">
    <source>
        <dbReference type="ARBA" id="ARBA00022801"/>
    </source>
</evidence>
<dbReference type="InterPro" id="IPR052173">
    <property type="entry name" value="Beta-lactam_resp_regulator"/>
</dbReference>
<dbReference type="Pfam" id="PF01435">
    <property type="entry name" value="Peptidase_M48"/>
    <property type="match status" value="1"/>
</dbReference>
<keyword evidence="8" id="KW-1133">Transmembrane helix</keyword>
<keyword evidence="8" id="KW-0472">Membrane</keyword>
<evidence type="ECO:0000313" key="10">
    <source>
        <dbReference type="EMBL" id="AEM81933.1"/>
    </source>
</evidence>
<dbReference type="HOGENOM" id="CLU_655401_0_0_11"/>
<keyword evidence="8" id="KW-0812">Transmembrane</keyword>
<evidence type="ECO:0000313" key="11">
    <source>
        <dbReference type="Proteomes" id="UP000008703"/>
    </source>
</evidence>
<gene>
    <name evidence="10" type="ORF">Strvi_2203</name>
</gene>
<dbReference type="eggNOG" id="COG0501">
    <property type="taxonomic scope" value="Bacteria"/>
</dbReference>
<feature type="compositionally biased region" description="Pro residues" evidence="7">
    <location>
        <begin position="309"/>
        <end position="323"/>
    </location>
</feature>
<dbReference type="KEGG" id="svl:Strvi_2203"/>
<dbReference type="PANTHER" id="PTHR34978:SF3">
    <property type="entry name" value="SLR0241 PROTEIN"/>
    <property type="match status" value="1"/>
</dbReference>
<dbReference type="AlphaFoldDB" id="G2P2G1"/>